<dbReference type="RefSeq" id="WP_019248436.1">
    <property type="nucleotide sequence ID" value="NZ_AP024746.1"/>
</dbReference>
<dbReference type="AlphaFoldDB" id="A0A0E8EZ73"/>
<gene>
    <name evidence="1" type="ORF">NCTC10911_02288</name>
</gene>
<dbReference type="Proteomes" id="UP000255014">
    <property type="component" value="Unassembled WGS sequence"/>
</dbReference>
<proteinExistence type="predicted"/>
<reference evidence="1 2" key="1">
    <citation type="submission" date="2018-06" db="EMBL/GenBank/DDBJ databases">
        <authorList>
            <consortium name="Pathogen Informatics"/>
            <person name="Doyle S."/>
        </authorList>
    </citation>
    <scope>NUCLEOTIDE SEQUENCE [LARGE SCALE GENOMIC DNA]</scope>
    <source>
        <strain evidence="1 2">NCTC10911</strain>
    </source>
</reference>
<dbReference type="EMBL" id="UFTT01000002">
    <property type="protein sequence ID" value="SUV65246.1"/>
    <property type="molecule type" value="Genomic_DNA"/>
</dbReference>
<evidence type="ECO:0000313" key="1">
    <source>
        <dbReference type="EMBL" id="SUV65246.1"/>
    </source>
</evidence>
<name>A0A0E8EZ73_BORPT</name>
<organism evidence="1 2">
    <name type="scientific">Bordetella pertussis</name>
    <dbReference type="NCBI Taxonomy" id="520"/>
    <lineage>
        <taxon>Bacteria</taxon>
        <taxon>Pseudomonadati</taxon>
        <taxon>Pseudomonadota</taxon>
        <taxon>Betaproteobacteria</taxon>
        <taxon>Burkholderiales</taxon>
        <taxon>Alcaligenaceae</taxon>
        <taxon>Bordetella</taxon>
    </lineage>
</organism>
<protein>
    <submittedName>
        <fullName evidence="1">Uncharacterized protein</fullName>
    </submittedName>
</protein>
<accession>A0A0E8EZ73</accession>
<dbReference type="GeneID" id="69601793"/>
<sequence length="149" mass="14642">MKKIATLAALAASAAQVGPALAGGSHSSSGVGAYGGSVKGSVESISNGSAAAASQVMGTGFSKQFASGETSGYASMGGAIHRDGVEVWTDTSQYSKTNGFGMTGGNAPAQIGDVIVNGAGAFAESNTEAIAKGKFQMFQIGRIGGYGHR</sequence>
<evidence type="ECO:0000313" key="2">
    <source>
        <dbReference type="Proteomes" id="UP000255014"/>
    </source>
</evidence>